<evidence type="ECO:0000256" key="6">
    <source>
        <dbReference type="ARBA" id="ARBA00022741"/>
    </source>
</evidence>
<accession>A0ABU9LZ21</accession>
<evidence type="ECO:0000256" key="4">
    <source>
        <dbReference type="ARBA" id="ARBA00022553"/>
    </source>
</evidence>
<dbReference type="PANTHER" id="PTHR42878">
    <property type="entry name" value="TWO-COMPONENT HISTIDINE KINASE"/>
    <property type="match status" value="1"/>
</dbReference>
<keyword evidence="6" id="KW-0547">Nucleotide-binding</keyword>
<keyword evidence="5" id="KW-0808">Transferase</keyword>
<evidence type="ECO:0000259" key="11">
    <source>
        <dbReference type="PROSITE" id="PS50109"/>
    </source>
</evidence>
<dbReference type="PROSITE" id="PS50885">
    <property type="entry name" value="HAMP"/>
    <property type="match status" value="1"/>
</dbReference>
<feature type="transmembrane region" description="Helical" evidence="10">
    <location>
        <begin position="991"/>
        <end position="1014"/>
    </location>
</feature>
<feature type="transmembrane region" description="Helical" evidence="10">
    <location>
        <begin position="214"/>
        <end position="236"/>
    </location>
</feature>
<feature type="transmembrane region" description="Helical" evidence="10">
    <location>
        <begin position="776"/>
        <end position="798"/>
    </location>
</feature>
<feature type="transmembrane region" description="Helical" evidence="10">
    <location>
        <begin position="434"/>
        <end position="453"/>
    </location>
</feature>
<comment type="subcellular location">
    <subcellularLocation>
        <location evidence="2">Membrane</location>
    </subcellularLocation>
</comment>
<name>A0ABU9LZ21_9BACT</name>
<dbReference type="CDD" id="cd00082">
    <property type="entry name" value="HisKA"/>
    <property type="match status" value="1"/>
</dbReference>
<sequence>MRPTSALGPSVKSASSWRRLPWLLLLGAVLCFVGGYLASRYAQTPGVVQRTDVARLQQLVRNAEATARREADTVAAELPRGNYSFQKLIAQTTYPTCVLENGALRYWSDATLRPEAEAATTAAERLVETRGGHFLQLRRLAGRYLILIYLPLERHYSISNRYLREGGEQALFRGLELKVVADSAAHGPARFEAPDGHYLFSIRSLQPNPLTGQYVPLGLLALGSLLYALGWLLLAWRCWRAGRAITAVAALVLPLVVLRALLLYLGLPYSFIELPLFDPRVYAAAWWAPSLGDLLLDSLLALLAAVGGGALWRYFQVPLRVRAPRALSRQVVVAVVVGGAFCVWLGLLFSYYTTVFGSSQLSLDVSRSVQITGFWVVLALAVLLHTAAWLVGLFGLTQLAGALLQHVPRRLLLLAPALATLPVLGAGLVLGQPWLLLVGVLLMFAALVRAVNLRAESTISNYQSSVLLVLLLALTSATGALALYSCFEKQVLVDKQRLAGNLLVDNDFQGEFLLSEQMHKIAVDPFVRRALTAAFGRPEAVRERIARQYLSHYFDKYESNITLYDAAGDPVGAAKGTPSLREARAATARIATPTGQAGVFLVQSDNPFGSRRYVAHITVPGQRVGGFGLPLGAVRVELTLKKLTSYSVLPELLVDQKFFEPGLATELSYAGYNHGRLVYSEGDFDYANRLPTALLAEPRLYTTGITRKGFHQFAVRGSLDRTVVVTTATYSAGDWLANFSFQFLLSTFFWLLLGGAALLVRGRALPRLNFSTRIQLLLNVGIVVPLLVVSVATASQLIDSYKRDLARTYERRGQLALESLRRQRHLLSDSTARPTLAALAKNVAALTETDLNLYDAHGELLASSQPLIFDAGLLGPLVNPQAMVALRERNRPRALLTERAGSLSFNALYLPVRAGASEKVATDLAGHALGHGLPAGAATDKAVKYSVSSPFDDDDGSAADEMDMPTGPILGYVGIPFFDSEKALNTKLTELFTTILNIFTLMFLLFLGLAYVAARQLTAPLKLITEKLTKTTLTGENELLDYRSSDDEIGLLVREYNAMLTKLEASKRELAAQEKEAAWREMARQVAHEIKNPLTPMKLSLQFLQKAIAERRPNAEELIGRISQTLITQIDVLSDIATSFSTFTNLPTMRPERLDVAAVLRRCAGLHQPDTDDGALALHLPPDAETGRYVVFADENLLVRTFNNLLINARQAVPEGRAPHIDVSLEAAGAGSVRVAIRDNGAGIPEEVREKVFVPNFTTKASGSGIGLAVAKRGIESAGGKIWFETEVGEGTDFFIELPLAG</sequence>
<evidence type="ECO:0000313" key="14">
    <source>
        <dbReference type="Proteomes" id="UP001479606"/>
    </source>
</evidence>
<dbReference type="PANTHER" id="PTHR42878:SF7">
    <property type="entry name" value="SENSOR HISTIDINE KINASE GLRK"/>
    <property type="match status" value="1"/>
</dbReference>
<dbReference type="SUPFAM" id="SSF47384">
    <property type="entry name" value="Homodimeric domain of signal transducing histidine kinase"/>
    <property type="match status" value="1"/>
</dbReference>
<dbReference type="Pfam" id="PF00512">
    <property type="entry name" value="HisKA"/>
    <property type="match status" value="1"/>
</dbReference>
<feature type="transmembrane region" description="Helical" evidence="10">
    <location>
        <begin position="20"/>
        <end position="38"/>
    </location>
</feature>
<dbReference type="SMART" id="SM00387">
    <property type="entry name" value="HATPase_c"/>
    <property type="match status" value="1"/>
</dbReference>
<keyword evidence="7 13" id="KW-0418">Kinase</keyword>
<dbReference type="PRINTS" id="PR00344">
    <property type="entry name" value="BCTRLSENSOR"/>
</dbReference>
<evidence type="ECO:0000256" key="1">
    <source>
        <dbReference type="ARBA" id="ARBA00000085"/>
    </source>
</evidence>
<keyword evidence="8" id="KW-0067">ATP-binding</keyword>
<dbReference type="Gene3D" id="6.10.340.10">
    <property type="match status" value="1"/>
</dbReference>
<organism evidence="13 14">
    <name type="scientific">Hymenobacter segetis</name>
    <dbReference type="NCBI Taxonomy" id="2025509"/>
    <lineage>
        <taxon>Bacteria</taxon>
        <taxon>Pseudomonadati</taxon>
        <taxon>Bacteroidota</taxon>
        <taxon>Cytophagia</taxon>
        <taxon>Cytophagales</taxon>
        <taxon>Hymenobacteraceae</taxon>
        <taxon>Hymenobacter</taxon>
    </lineage>
</organism>
<dbReference type="EC" id="2.7.13.3" evidence="3"/>
<feature type="transmembrane region" description="Helical" evidence="10">
    <location>
        <begin position="411"/>
        <end position="428"/>
    </location>
</feature>
<dbReference type="Pfam" id="PF02518">
    <property type="entry name" value="HATPase_c"/>
    <property type="match status" value="1"/>
</dbReference>
<dbReference type="InterPro" id="IPR036890">
    <property type="entry name" value="HATPase_C_sf"/>
</dbReference>
<dbReference type="InterPro" id="IPR003660">
    <property type="entry name" value="HAMP_dom"/>
</dbReference>
<comment type="catalytic activity">
    <reaction evidence="1">
        <text>ATP + protein L-histidine = ADP + protein N-phospho-L-histidine.</text>
        <dbReference type="EC" id="2.7.13.3"/>
    </reaction>
</comment>
<dbReference type="InterPro" id="IPR004358">
    <property type="entry name" value="Sig_transdc_His_kin-like_C"/>
</dbReference>
<evidence type="ECO:0000259" key="12">
    <source>
        <dbReference type="PROSITE" id="PS50885"/>
    </source>
</evidence>
<dbReference type="InterPro" id="IPR005467">
    <property type="entry name" value="His_kinase_dom"/>
</dbReference>
<evidence type="ECO:0000256" key="5">
    <source>
        <dbReference type="ARBA" id="ARBA00022679"/>
    </source>
</evidence>
<reference evidence="13 14" key="1">
    <citation type="journal article" date="2018" name="Arch. Microbiol.">
        <title>Hymenobacter segetis sp. nov., isolated from soil.</title>
        <authorList>
            <person name="Ten L.N."/>
            <person name="Lim S.J."/>
            <person name="Kim B.O."/>
            <person name="Kang I.K."/>
            <person name="Jung H.Y."/>
        </authorList>
    </citation>
    <scope>NUCLEOTIDE SEQUENCE [LARGE SCALE GENOMIC DNA]</scope>
    <source>
        <strain evidence="13 14">S7-3-11</strain>
    </source>
</reference>
<keyword evidence="4" id="KW-0597">Phosphoprotein</keyword>
<dbReference type="SMART" id="SM00388">
    <property type="entry name" value="HisKA"/>
    <property type="match status" value="1"/>
</dbReference>
<feature type="transmembrane region" description="Helical" evidence="10">
    <location>
        <begin position="287"/>
        <end position="311"/>
    </location>
</feature>
<keyword evidence="10" id="KW-0812">Transmembrane</keyword>
<feature type="transmembrane region" description="Helical" evidence="10">
    <location>
        <begin position="248"/>
        <end position="267"/>
    </location>
</feature>
<dbReference type="InterPro" id="IPR003661">
    <property type="entry name" value="HisK_dim/P_dom"/>
</dbReference>
<dbReference type="InterPro" id="IPR003594">
    <property type="entry name" value="HATPase_dom"/>
</dbReference>
<dbReference type="GO" id="GO:0016301">
    <property type="term" value="F:kinase activity"/>
    <property type="evidence" value="ECO:0007669"/>
    <property type="project" value="UniProtKB-KW"/>
</dbReference>
<comment type="caution">
    <text evidence="13">The sequence shown here is derived from an EMBL/GenBank/DDBJ whole genome shotgun (WGS) entry which is preliminary data.</text>
</comment>
<evidence type="ECO:0000256" key="9">
    <source>
        <dbReference type="ARBA" id="ARBA00023012"/>
    </source>
</evidence>
<feature type="domain" description="Histidine kinase" evidence="11">
    <location>
        <begin position="1085"/>
        <end position="1302"/>
    </location>
</feature>
<feature type="transmembrane region" description="Helical" evidence="10">
    <location>
        <begin position="739"/>
        <end position="760"/>
    </location>
</feature>
<evidence type="ECO:0000256" key="7">
    <source>
        <dbReference type="ARBA" id="ARBA00022777"/>
    </source>
</evidence>
<keyword evidence="10" id="KW-0472">Membrane</keyword>
<dbReference type="InterPro" id="IPR036097">
    <property type="entry name" value="HisK_dim/P_sf"/>
</dbReference>
<feature type="domain" description="HAMP" evidence="12">
    <location>
        <begin position="1015"/>
        <end position="1068"/>
    </location>
</feature>
<dbReference type="InterPro" id="IPR050351">
    <property type="entry name" value="BphY/WalK/GraS-like"/>
</dbReference>
<dbReference type="CDD" id="cd00075">
    <property type="entry name" value="HATPase"/>
    <property type="match status" value="1"/>
</dbReference>
<evidence type="ECO:0000256" key="8">
    <source>
        <dbReference type="ARBA" id="ARBA00022840"/>
    </source>
</evidence>
<dbReference type="SUPFAM" id="SSF55874">
    <property type="entry name" value="ATPase domain of HSP90 chaperone/DNA topoisomerase II/histidine kinase"/>
    <property type="match status" value="1"/>
</dbReference>
<keyword evidence="10" id="KW-1133">Transmembrane helix</keyword>
<dbReference type="Gene3D" id="1.10.287.130">
    <property type="match status" value="1"/>
</dbReference>
<evidence type="ECO:0000256" key="3">
    <source>
        <dbReference type="ARBA" id="ARBA00012438"/>
    </source>
</evidence>
<proteinExistence type="predicted"/>
<dbReference type="PROSITE" id="PS50109">
    <property type="entry name" value="HIS_KIN"/>
    <property type="match status" value="1"/>
</dbReference>
<gene>
    <name evidence="13" type="ORF">AAFH49_16490</name>
</gene>
<feature type="transmembrane region" description="Helical" evidence="10">
    <location>
        <begin position="465"/>
        <end position="484"/>
    </location>
</feature>
<evidence type="ECO:0000256" key="2">
    <source>
        <dbReference type="ARBA" id="ARBA00004370"/>
    </source>
</evidence>
<evidence type="ECO:0000256" key="10">
    <source>
        <dbReference type="SAM" id="Phobius"/>
    </source>
</evidence>
<protein>
    <recommendedName>
        <fullName evidence="3">histidine kinase</fullName>
        <ecNumber evidence="3">2.7.13.3</ecNumber>
    </recommendedName>
</protein>
<keyword evidence="9" id="KW-0902">Two-component regulatory system</keyword>
<feature type="transmembrane region" description="Helical" evidence="10">
    <location>
        <begin position="372"/>
        <end position="399"/>
    </location>
</feature>
<dbReference type="EMBL" id="JBCEVZ010000047">
    <property type="protein sequence ID" value="MEL5995815.1"/>
    <property type="molecule type" value="Genomic_DNA"/>
</dbReference>
<evidence type="ECO:0000313" key="13">
    <source>
        <dbReference type="EMBL" id="MEL5995815.1"/>
    </source>
</evidence>
<dbReference type="Proteomes" id="UP001479606">
    <property type="component" value="Unassembled WGS sequence"/>
</dbReference>
<dbReference type="RefSeq" id="WP_342299887.1">
    <property type="nucleotide sequence ID" value="NZ_JBCEVZ010000047.1"/>
</dbReference>
<keyword evidence="14" id="KW-1185">Reference proteome</keyword>
<dbReference type="Gene3D" id="3.30.565.10">
    <property type="entry name" value="Histidine kinase-like ATPase, C-terminal domain"/>
    <property type="match status" value="1"/>
</dbReference>
<feature type="transmembrane region" description="Helical" evidence="10">
    <location>
        <begin position="331"/>
        <end position="352"/>
    </location>
</feature>